<evidence type="ECO:0000256" key="1">
    <source>
        <dbReference type="SAM" id="MobiDB-lite"/>
    </source>
</evidence>
<evidence type="ECO:0000313" key="4">
    <source>
        <dbReference type="EMBL" id="EYT49724.1"/>
    </source>
</evidence>
<feature type="domain" description="Transcription regulator PadR C-terminal" evidence="3">
    <location>
        <begin position="93"/>
        <end position="168"/>
    </location>
</feature>
<dbReference type="PANTHER" id="PTHR43252:SF6">
    <property type="entry name" value="NEGATIVE TRANSCRIPTION REGULATOR PADR"/>
    <property type="match status" value="1"/>
</dbReference>
<dbReference type="PANTHER" id="PTHR43252">
    <property type="entry name" value="TRANSCRIPTIONAL REGULATOR YQJI"/>
    <property type="match status" value="1"/>
</dbReference>
<dbReference type="InterPro" id="IPR018309">
    <property type="entry name" value="Tscrpt_reg_PadR_C"/>
</dbReference>
<feature type="domain" description="Transcription regulator PadR N-terminal" evidence="2">
    <location>
        <begin position="7"/>
        <end position="79"/>
    </location>
</feature>
<gene>
    <name evidence="4" type="ORF">D641_0106785</name>
</gene>
<name>A0A022KUA3_9MICO</name>
<reference evidence="4 5" key="1">
    <citation type="journal article" date="2013" name="Genome Announc.">
        <title>Draft genome sequence of an Actinobacterium, Brachybacterium muris strain UCD-AY4.</title>
        <authorList>
            <person name="Lo J.R."/>
            <person name="Lang J.M."/>
            <person name="Darling A.E."/>
            <person name="Eisen J.A."/>
            <person name="Coil D.A."/>
        </authorList>
    </citation>
    <scope>NUCLEOTIDE SEQUENCE [LARGE SCALE GENOMIC DNA]</scope>
    <source>
        <strain evidence="4 5">UCD-AY4</strain>
    </source>
</reference>
<dbReference type="RefSeq" id="WP_017824892.1">
    <property type="nucleotide sequence ID" value="NZ_KB403093.1"/>
</dbReference>
<dbReference type="Gene3D" id="1.10.10.10">
    <property type="entry name" value="Winged helix-like DNA-binding domain superfamily/Winged helix DNA-binding domain"/>
    <property type="match status" value="1"/>
</dbReference>
<feature type="region of interest" description="Disordered" evidence="1">
    <location>
        <begin position="171"/>
        <end position="203"/>
    </location>
</feature>
<organism evidence="4 5">
    <name type="scientific">Brachybacterium muris UCD-AY4</name>
    <dbReference type="NCBI Taxonomy" id="1249481"/>
    <lineage>
        <taxon>Bacteria</taxon>
        <taxon>Bacillati</taxon>
        <taxon>Actinomycetota</taxon>
        <taxon>Actinomycetes</taxon>
        <taxon>Micrococcales</taxon>
        <taxon>Dermabacteraceae</taxon>
        <taxon>Brachybacterium</taxon>
    </lineage>
</organism>
<comment type="caution">
    <text evidence="4">The sequence shown here is derived from an EMBL/GenBank/DDBJ whole genome shotgun (WGS) entry which is preliminary data.</text>
</comment>
<evidence type="ECO:0000259" key="3">
    <source>
        <dbReference type="Pfam" id="PF10400"/>
    </source>
</evidence>
<protein>
    <submittedName>
        <fullName evidence="4">Transcriptional regulator</fullName>
    </submittedName>
</protein>
<evidence type="ECO:0000313" key="5">
    <source>
        <dbReference type="Proteomes" id="UP000019754"/>
    </source>
</evidence>
<evidence type="ECO:0000259" key="2">
    <source>
        <dbReference type="Pfam" id="PF03551"/>
    </source>
</evidence>
<dbReference type="Proteomes" id="UP000019754">
    <property type="component" value="Unassembled WGS sequence"/>
</dbReference>
<dbReference type="Pfam" id="PF10400">
    <property type="entry name" value="Vir_act_alpha_C"/>
    <property type="match status" value="1"/>
</dbReference>
<dbReference type="HOGENOM" id="CLU_089258_0_0_11"/>
<dbReference type="EMBL" id="AORC01000007">
    <property type="protein sequence ID" value="EYT49724.1"/>
    <property type="molecule type" value="Genomic_DNA"/>
</dbReference>
<keyword evidence="5" id="KW-1185">Reference proteome</keyword>
<dbReference type="AlphaFoldDB" id="A0A022KUA3"/>
<dbReference type="SUPFAM" id="SSF46785">
    <property type="entry name" value="Winged helix' DNA-binding domain"/>
    <property type="match status" value="1"/>
</dbReference>
<dbReference type="InterPro" id="IPR005149">
    <property type="entry name" value="Tscrpt_reg_PadR_N"/>
</dbReference>
<dbReference type="Pfam" id="PF03551">
    <property type="entry name" value="PadR"/>
    <property type="match status" value="1"/>
</dbReference>
<dbReference type="STRING" id="1249481.D641_0106785"/>
<proteinExistence type="predicted"/>
<sequence>MSIHHAMLALLSAGPATTYQLRKAFDEATGQVRPLNIGQASTTLSRLERDGRIVRSQEDADDSTAGLWSLTDQGRAELALWWASAVERSQPDRQELVVKFALAVTVPGIDVASLLQTQRTATLSALHEATRVRRGIEEADLAAALVLEHHLVSLEAELRWLDDIEGTLQKAAARRSRAGSSPRTGHPSEHAAPSATARGEARR</sequence>
<dbReference type="InterPro" id="IPR036390">
    <property type="entry name" value="WH_DNA-bd_sf"/>
</dbReference>
<dbReference type="InterPro" id="IPR036388">
    <property type="entry name" value="WH-like_DNA-bd_sf"/>
</dbReference>
<accession>A0A022KUA3</accession>
<dbReference type="OrthoDB" id="3186544at2"/>